<comment type="caution">
    <text evidence="3">The sequence shown here is derived from an EMBL/GenBank/DDBJ whole genome shotgun (WGS) entry which is preliminary data.</text>
</comment>
<reference evidence="3 4" key="1">
    <citation type="submission" date="2014-12" db="EMBL/GenBank/DDBJ databases">
        <title>Comparative genomics of the lactic acid bacteria isolated from the honey bee gut.</title>
        <authorList>
            <person name="Ellegaard K.M."/>
            <person name="Tamarit D."/>
            <person name="Javelind E."/>
            <person name="Olofsson T."/>
            <person name="Andersson S.G."/>
            <person name="Vasquez A."/>
        </authorList>
    </citation>
    <scope>NUCLEOTIDE SEQUENCE [LARGE SCALE GENOMIC DNA]</scope>
    <source>
        <strain evidence="3 4">Bin2</strain>
    </source>
</reference>
<dbReference type="InterPro" id="IPR001920">
    <property type="entry name" value="Asp/Glu_race"/>
</dbReference>
<dbReference type="PANTHER" id="PTHR21198:SF7">
    <property type="entry name" value="ASPARTATE-GLUTAMATE RACEMASE FAMILY"/>
    <property type="match status" value="1"/>
</dbReference>
<dbReference type="PROSITE" id="PS00924">
    <property type="entry name" value="ASP_GLU_RACEMASE_2"/>
    <property type="match status" value="1"/>
</dbReference>
<dbReference type="NCBIfam" id="TIGR00035">
    <property type="entry name" value="asp_race"/>
    <property type="match status" value="1"/>
</dbReference>
<name>A0A0F4KZY1_9BIFI</name>
<evidence type="ECO:0000313" key="3">
    <source>
        <dbReference type="EMBL" id="KJY51975.1"/>
    </source>
</evidence>
<dbReference type="GO" id="GO:0047661">
    <property type="term" value="F:amino-acid racemase activity"/>
    <property type="evidence" value="ECO:0007669"/>
    <property type="project" value="InterPro"/>
</dbReference>
<protein>
    <submittedName>
        <fullName evidence="3">Aspartate racemase</fullName>
    </submittedName>
</protein>
<sequence>MRNFFVVLGGMGTLATESFVRVLDRMTGAHRDQDFLDYVVFNHATVPDRTEFILGRSKDDPFPYLAEDVRQATAIGASFMVMACNTAHQILPRLQALTPVPILDMPQATIDWADRHYPAKSHPRMGYMGTEGSRHAAIYQGPADSAGYQLVDPDQALQDRVSALIYDDVKEGRLDRDRYLGVLNAFLKDYRCDSVLLGCTELSVLNEAYPMPQLPIVDSQAVLAEVTLARARALRGRNDSDPSDPSAAGR</sequence>
<comment type="similarity">
    <text evidence="1">Belongs to the aspartate/glutamate racemases family.</text>
</comment>
<dbReference type="PANTHER" id="PTHR21198">
    <property type="entry name" value="GLUTAMATE RACEMASE"/>
    <property type="match status" value="1"/>
</dbReference>
<accession>A0A0F4KZY1</accession>
<gene>
    <name evidence="3" type="ORF">JF69_05140</name>
</gene>
<dbReference type="Pfam" id="PF01177">
    <property type="entry name" value="Asp_Glu_race"/>
    <property type="match status" value="1"/>
</dbReference>
<proteinExistence type="inferred from homology"/>
<dbReference type="InterPro" id="IPR033134">
    <property type="entry name" value="Asp/Glu_racemase_AS_2"/>
</dbReference>
<evidence type="ECO:0000256" key="1">
    <source>
        <dbReference type="ARBA" id="ARBA00007847"/>
    </source>
</evidence>
<dbReference type="AlphaFoldDB" id="A0A0F4KZY1"/>
<dbReference type="Gene3D" id="3.40.50.1860">
    <property type="match status" value="2"/>
</dbReference>
<evidence type="ECO:0000313" key="4">
    <source>
        <dbReference type="Proteomes" id="UP000033648"/>
    </source>
</evidence>
<dbReference type="SUPFAM" id="SSF53681">
    <property type="entry name" value="Aspartate/glutamate racemase"/>
    <property type="match status" value="2"/>
</dbReference>
<dbReference type="InterPro" id="IPR015942">
    <property type="entry name" value="Asp/Glu/hydantoin_racemase"/>
</dbReference>
<dbReference type="EMBL" id="JWME01000006">
    <property type="protein sequence ID" value="KJY51975.1"/>
    <property type="molecule type" value="Genomic_DNA"/>
</dbReference>
<evidence type="ECO:0000256" key="2">
    <source>
        <dbReference type="ARBA" id="ARBA00023235"/>
    </source>
</evidence>
<keyword evidence="2" id="KW-0413">Isomerase</keyword>
<dbReference type="Proteomes" id="UP000033648">
    <property type="component" value="Unassembled WGS sequence"/>
</dbReference>
<dbReference type="OrthoDB" id="9803739at2"/>
<organism evidence="3 4">
    <name type="scientific">Bifidobacterium asteroides</name>
    <dbReference type="NCBI Taxonomy" id="1684"/>
    <lineage>
        <taxon>Bacteria</taxon>
        <taxon>Bacillati</taxon>
        <taxon>Actinomycetota</taxon>
        <taxon>Actinomycetes</taxon>
        <taxon>Bifidobacteriales</taxon>
        <taxon>Bifidobacteriaceae</taxon>
        <taxon>Bifidobacterium</taxon>
    </lineage>
</organism>
<dbReference type="InterPro" id="IPR004380">
    <property type="entry name" value="Asp_race"/>
</dbReference>